<name>A0A7H8NJD2_9ACTN</name>
<dbReference type="InterPro" id="IPR036844">
    <property type="entry name" value="Hint_dom_sf"/>
</dbReference>
<dbReference type="AlphaFoldDB" id="A0A7H8NJD2"/>
<protein>
    <recommendedName>
        <fullName evidence="3">Intein C-terminal splicing domain-containing protein</fullName>
    </recommendedName>
</protein>
<reference evidence="1 2" key="1">
    <citation type="submission" date="2020-06" db="EMBL/GenBank/DDBJ databases">
        <title>Genome mining for natural products.</title>
        <authorList>
            <person name="Zhang B."/>
            <person name="Shi J."/>
            <person name="Ge H."/>
        </authorList>
    </citation>
    <scope>NUCLEOTIDE SEQUENCE [LARGE SCALE GENOMIC DNA]</scope>
    <source>
        <strain evidence="1 2">NA00687</strain>
    </source>
</reference>
<evidence type="ECO:0000313" key="1">
    <source>
        <dbReference type="EMBL" id="QKW54674.1"/>
    </source>
</evidence>
<dbReference type="Gene3D" id="2.170.16.10">
    <property type="entry name" value="Hedgehog/Intein (Hint) domain"/>
    <property type="match status" value="1"/>
</dbReference>
<dbReference type="EMBL" id="CP054929">
    <property type="protein sequence ID" value="QKW54674.1"/>
    <property type="molecule type" value="Genomic_DNA"/>
</dbReference>
<organism evidence="1 2">
    <name type="scientific">Streptomyces buecherae</name>
    <dbReference type="NCBI Taxonomy" id="2763006"/>
    <lineage>
        <taxon>Bacteria</taxon>
        <taxon>Bacillati</taxon>
        <taxon>Actinomycetota</taxon>
        <taxon>Actinomycetes</taxon>
        <taxon>Kitasatosporales</taxon>
        <taxon>Streptomycetaceae</taxon>
        <taxon>Streptomyces</taxon>
    </lineage>
</organism>
<dbReference type="SUPFAM" id="SSF51294">
    <property type="entry name" value="Hedgehog/intein (Hint) domain"/>
    <property type="match status" value="1"/>
</dbReference>
<dbReference type="Proteomes" id="UP000509303">
    <property type="component" value="Chromosome"/>
</dbReference>
<proteinExistence type="predicted"/>
<dbReference type="CDD" id="cd00081">
    <property type="entry name" value="Hint"/>
    <property type="match status" value="1"/>
</dbReference>
<dbReference type="Pfam" id="PF07591">
    <property type="entry name" value="PT-HINT"/>
    <property type="match status" value="1"/>
</dbReference>
<evidence type="ECO:0000313" key="2">
    <source>
        <dbReference type="Proteomes" id="UP000509303"/>
    </source>
</evidence>
<evidence type="ECO:0008006" key="3">
    <source>
        <dbReference type="Google" id="ProtNLM"/>
    </source>
</evidence>
<keyword evidence="2" id="KW-1185">Reference proteome</keyword>
<gene>
    <name evidence="1" type="ORF">HUT08_21295</name>
</gene>
<sequence>MFLWSETGCPFLRRQGRAPWLVTVTATVVDGSPAQRRVWWGDSSSAGAEGEKGSLIATATHPFWVEDTDSWADAGDLKAGMSLRTPDGTTVKVASIRHFSELQRTHDLTVSGVHTYYVVAGGAPVLVHNSNCPDGKLSDPLPRGMNNKIASAYDDVKAGRIRSHDTYAGREHPWWAGSKEYRVEGRPDTDRILEKDLPNGAKVYGWTSTHYTKI</sequence>
<accession>A0A7H8NJD2</accession>